<comment type="pathway">
    <text evidence="6">tRNA modification; 5-methoxycarbonylmethyl-2-thiouridine-tRNA biosynthesis.</text>
</comment>
<evidence type="ECO:0000256" key="4">
    <source>
        <dbReference type="ARBA" id="ARBA00022694"/>
    </source>
</evidence>
<comment type="caution">
    <text evidence="7">The sequence shown here is derived from an EMBL/GenBank/DDBJ whole genome shotgun (WGS) entry which is preliminary data.</text>
</comment>
<evidence type="ECO:0000313" key="8">
    <source>
        <dbReference type="Proteomes" id="UP000667349"/>
    </source>
</evidence>
<evidence type="ECO:0000256" key="2">
    <source>
        <dbReference type="ARBA" id="ARBA00022490"/>
    </source>
</evidence>
<gene>
    <name evidence="7" type="primary">Urm1</name>
    <name evidence="7" type="ORF">G6Z75_0009915</name>
</gene>
<dbReference type="CDD" id="cd01764">
    <property type="entry name" value="Ubl_Urm1"/>
    <property type="match status" value="1"/>
</dbReference>
<keyword evidence="4 6" id="KW-0819">tRNA processing</keyword>
<dbReference type="InterPro" id="IPR012675">
    <property type="entry name" value="Beta-grasp_dom_sf"/>
</dbReference>
<dbReference type="GO" id="GO:0034227">
    <property type="term" value="P:tRNA thio-modification"/>
    <property type="evidence" value="ECO:0007669"/>
    <property type="project" value="InterPro"/>
</dbReference>
<accession>A0A836E2B4</accession>
<dbReference type="Proteomes" id="UP000667349">
    <property type="component" value="Unassembled WGS sequence"/>
</dbReference>
<keyword evidence="5" id="KW-0833">Ubl conjugation pathway</keyword>
<keyword evidence="8" id="KW-1185">Reference proteome</keyword>
<comment type="subcellular location">
    <subcellularLocation>
        <location evidence="1 6">Cytoplasm</location>
    </subcellularLocation>
</comment>
<evidence type="ECO:0000256" key="1">
    <source>
        <dbReference type="ARBA" id="ARBA00004496"/>
    </source>
</evidence>
<evidence type="ECO:0000256" key="6">
    <source>
        <dbReference type="RuleBase" id="RU361182"/>
    </source>
</evidence>
<dbReference type="Pfam" id="PF09138">
    <property type="entry name" value="Urm1"/>
    <property type="match status" value="1"/>
</dbReference>
<sequence length="111" mass="12422">MSAIGLPLTIEFGGGAELLFDGKKRHEVDLPGEECKYPRVRIDSVGTLKRLLSWLRDNLLTERPELFMQGDTVRPGILVLVNDADWELLGEGDYKLCPRDKVLFISTLHGG</sequence>
<dbReference type="PANTHER" id="PTHR14986">
    <property type="entry name" value="RURM1 PROTEIN"/>
    <property type="match status" value="1"/>
</dbReference>
<dbReference type="InterPro" id="IPR016155">
    <property type="entry name" value="Mopterin_synth/thiamin_S_b"/>
</dbReference>
<feature type="non-terminal residue" evidence="7">
    <location>
        <position position="111"/>
    </location>
</feature>
<dbReference type="HAMAP" id="MF_03048">
    <property type="entry name" value="Urm1"/>
    <property type="match status" value="1"/>
</dbReference>
<evidence type="ECO:0000256" key="3">
    <source>
        <dbReference type="ARBA" id="ARBA00022499"/>
    </source>
</evidence>
<dbReference type="SUPFAM" id="SSF54285">
    <property type="entry name" value="MoaD/ThiS"/>
    <property type="match status" value="1"/>
</dbReference>
<dbReference type="FunFam" id="3.10.20.30:FF:000021">
    <property type="entry name" value="Ubiquitin-related modifier 1"/>
    <property type="match status" value="1"/>
</dbReference>
<protein>
    <recommendedName>
        <fullName evidence="6">Ubiquitin-related modifier 1</fullName>
    </recommendedName>
</protein>
<proteinExistence type="inferred from homology"/>
<feature type="non-terminal residue" evidence="7">
    <location>
        <position position="1"/>
    </location>
</feature>
<comment type="similarity">
    <text evidence="6">Belongs to the URM1 family.</text>
</comment>
<keyword evidence="2 6" id="KW-0963">Cytoplasm</keyword>
<dbReference type="EMBL" id="JAANHZ010000705">
    <property type="protein sequence ID" value="KAG5308079.1"/>
    <property type="molecule type" value="Genomic_DNA"/>
</dbReference>
<dbReference type="UniPathway" id="UPA00988"/>
<dbReference type="GO" id="GO:0005737">
    <property type="term" value="C:cytoplasm"/>
    <property type="evidence" value="ECO:0007669"/>
    <property type="project" value="UniProtKB-SubCell"/>
</dbReference>
<dbReference type="AlphaFoldDB" id="A0A836E2B4"/>
<evidence type="ECO:0000256" key="5">
    <source>
        <dbReference type="ARBA" id="ARBA00022786"/>
    </source>
</evidence>
<keyword evidence="3" id="KW-1017">Isopeptide bond</keyword>
<dbReference type="InterPro" id="IPR015221">
    <property type="entry name" value="Urm1"/>
</dbReference>
<name>A0A836E2B4_9HYME</name>
<dbReference type="PIRSF" id="PIRSF037379">
    <property type="entry name" value="Ubiquitin-related_modifier_1"/>
    <property type="match status" value="1"/>
</dbReference>
<evidence type="ECO:0000313" key="7">
    <source>
        <dbReference type="EMBL" id="KAG5308079.1"/>
    </source>
</evidence>
<reference evidence="7" key="1">
    <citation type="submission" date="2020-02" db="EMBL/GenBank/DDBJ databases">
        <title>Relaxed selection underlies rapid genomic changes in the transitions from sociality to social parasitism in ants.</title>
        <authorList>
            <person name="Bi X."/>
        </authorList>
    </citation>
    <scope>NUCLEOTIDE SEQUENCE</scope>
    <source>
        <strain evidence="7">BGI-DK2013a</strain>
        <tissue evidence="7">Whole body</tissue>
    </source>
</reference>
<organism evidence="7 8">
    <name type="scientific">Acromyrmex insinuator</name>
    <dbReference type="NCBI Taxonomy" id="230686"/>
    <lineage>
        <taxon>Eukaryota</taxon>
        <taxon>Metazoa</taxon>
        <taxon>Ecdysozoa</taxon>
        <taxon>Arthropoda</taxon>
        <taxon>Hexapoda</taxon>
        <taxon>Insecta</taxon>
        <taxon>Pterygota</taxon>
        <taxon>Neoptera</taxon>
        <taxon>Endopterygota</taxon>
        <taxon>Hymenoptera</taxon>
        <taxon>Apocrita</taxon>
        <taxon>Aculeata</taxon>
        <taxon>Formicoidea</taxon>
        <taxon>Formicidae</taxon>
        <taxon>Myrmicinae</taxon>
        <taxon>Acromyrmex</taxon>
    </lineage>
</organism>
<dbReference type="Gene3D" id="3.10.20.30">
    <property type="match status" value="1"/>
</dbReference>